<comment type="caution">
    <text evidence="11">The sequence shown here is derived from an EMBL/GenBank/DDBJ whole genome shotgun (WGS) entry which is preliminary data.</text>
</comment>
<evidence type="ECO:0000256" key="8">
    <source>
        <dbReference type="RuleBase" id="RU363034"/>
    </source>
</evidence>
<reference evidence="11 12" key="1">
    <citation type="submission" date="2015-12" db="EMBL/GenBank/DDBJ databases">
        <title>The genome of Folsomia candida.</title>
        <authorList>
            <person name="Faddeeva A."/>
            <person name="Derks M.F."/>
            <person name="Anvar Y."/>
            <person name="Smit S."/>
            <person name="Van Straalen N."/>
            <person name="Roelofs D."/>
        </authorList>
    </citation>
    <scope>NUCLEOTIDE SEQUENCE [LARGE SCALE GENOMIC DNA]</scope>
    <source>
        <strain evidence="11 12">VU population</strain>
        <tissue evidence="11">Whole body</tissue>
    </source>
</reference>
<dbReference type="PROSITE" id="PS50240">
    <property type="entry name" value="TRYPSIN_DOM"/>
    <property type="match status" value="1"/>
</dbReference>
<keyword evidence="4 8" id="KW-0378">Hydrolase</keyword>
<evidence type="ECO:0000256" key="4">
    <source>
        <dbReference type="ARBA" id="ARBA00022801"/>
    </source>
</evidence>
<dbReference type="GO" id="GO:0004252">
    <property type="term" value="F:serine-type endopeptidase activity"/>
    <property type="evidence" value="ECO:0007669"/>
    <property type="project" value="InterPro"/>
</dbReference>
<evidence type="ECO:0000256" key="1">
    <source>
        <dbReference type="ARBA" id="ARBA00007664"/>
    </source>
</evidence>
<gene>
    <name evidence="11" type="ORF">Fcan01_01024</name>
</gene>
<keyword evidence="7" id="KW-1015">Disulfide bond</keyword>
<dbReference type="InterPro" id="IPR009003">
    <property type="entry name" value="Peptidase_S1_PA"/>
</dbReference>
<dbReference type="SMART" id="SM00020">
    <property type="entry name" value="Tryp_SPc"/>
    <property type="match status" value="1"/>
</dbReference>
<dbReference type="PROSITE" id="PS00135">
    <property type="entry name" value="TRYPSIN_SER"/>
    <property type="match status" value="1"/>
</dbReference>
<dbReference type="FunFam" id="2.40.10.10:FF:000077">
    <property type="entry name" value="Predicted protein"/>
    <property type="match status" value="1"/>
</dbReference>
<evidence type="ECO:0000313" key="12">
    <source>
        <dbReference type="Proteomes" id="UP000198287"/>
    </source>
</evidence>
<dbReference type="InterPro" id="IPR043504">
    <property type="entry name" value="Peptidase_S1_PA_chymotrypsin"/>
</dbReference>
<dbReference type="GO" id="GO:0006508">
    <property type="term" value="P:proteolysis"/>
    <property type="evidence" value="ECO:0007669"/>
    <property type="project" value="UniProtKB-KW"/>
</dbReference>
<organism evidence="11 12">
    <name type="scientific">Folsomia candida</name>
    <name type="common">Springtail</name>
    <dbReference type="NCBI Taxonomy" id="158441"/>
    <lineage>
        <taxon>Eukaryota</taxon>
        <taxon>Metazoa</taxon>
        <taxon>Ecdysozoa</taxon>
        <taxon>Arthropoda</taxon>
        <taxon>Hexapoda</taxon>
        <taxon>Collembola</taxon>
        <taxon>Entomobryomorpha</taxon>
        <taxon>Isotomoidea</taxon>
        <taxon>Isotomidae</taxon>
        <taxon>Proisotominae</taxon>
        <taxon>Folsomia</taxon>
    </lineage>
</organism>
<keyword evidence="3 9" id="KW-0732">Signal</keyword>
<accession>A0A226EXQ1</accession>
<evidence type="ECO:0000256" key="3">
    <source>
        <dbReference type="ARBA" id="ARBA00022729"/>
    </source>
</evidence>
<evidence type="ECO:0000256" key="5">
    <source>
        <dbReference type="ARBA" id="ARBA00022825"/>
    </source>
</evidence>
<dbReference type="SUPFAM" id="SSF50494">
    <property type="entry name" value="Trypsin-like serine proteases"/>
    <property type="match status" value="1"/>
</dbReference>
<protein>
    <submittedName>
        <fullName evidence="11">Trypsin-7</fullName>
    </submittedName>
</protein>
<dbReference type="PANTHER" id="PTHR24276">
    <property type="entry name" value="POLYSERASE-RELATED"/>
    <property type="match status" value="1"/>
</dbReference>
<sequence length="287" mass="30082">MAQIIWAIALLLVVGVSGRSLKPDDSELDASWFEEIAPIGRPLSDITSPLAPLENEEDKIVGGEPTTIEDYPYQVQLQNRGSFFCGGSIISPKHVLTAAHCTNGQSASSLSVRVGTSTRGCGGQVIQVSEIHQHPSFNRSNLNNDVSILELSSSVTIGPQVQIIATAPSGSELSAGTLTTITGWGTTSSGGSLPTQLHVVKVPIVSVADCRAAYGDKAITDNMLCAGLSEGGKDSCQGDSGGPLVVDGVQDGIVSWGYGCADPKYPGVYTKVSNYKDFITQILQRES</sequence>
<evidence type="ECO:0000256" key="2">
    <source>
        <dbReference type="ARBA" id="ARBA00022670"/>
    </source>
</evidence>
<dbReference type="InterPro" id="IPR050430">
    <property type="entry name" value="Peptidase_S1"/>
</dbReference>
<feature type="domain" description="Peptidase S1" evidence="10">
    <location>
        <begin position="60"/>
        <end position="284"/>
    </location>
</feature>
<dbReference type="InterPro" id="IPR033116">
    <property type="entry name" value="TRYPSIN_SER"/>
</dbReference>
<name>A0A226EXQ1_FOLCA</name>
<dbReference type="CDD" id="cd00190">
    <property type="entry name" value="Tryp_SPc"/>
    <property type="match status" value="1"/>
</dbReference>
<dbReference type="Pfam" id="PF00089">
    <property type="entry name" value="Trypsin"/>
    <property type="match status" value="1"/>
</dbReference>
<dbReference type="EMBL" id="LNIX01000001">
    <property type="protein sequence ID" value="OXA61937.1"/>
    <property type="molecule type" value="Genomic_DNA"/>
</dbReference>
<dbReference type="STRING" id="158441.A0A226EXQ1"/>
<feature type="chain" id="PRO_5012036524" evidence="9">
    <location>
        <begin position="19"/>
        <end position="287"/>
    </location>
</feature>
<keyword evidence="5 8" id="KW-0720">Serine protease</keyword>
<dbReference type="Gene3D" id="2.40.10.10">
    <property type="entry name" value="Trypsin-like serine proteases"/>
    <property type="match status" value="1"/>
</dbReference>
<evidence type="ECO:0000259" key="10">
    <source>
        <dbReference type="PROSITE" id="PS50240"/>
    </source>
</evidence>
<dbReference type="InterPro" id="IPR018114">
    <property type="entry name" value="TRYPSIN_HIS"/>
</dbReference>
<comment type="similarity">
    <text evidence="1">Belongs to the peptidase S1 family.</text>
</comment>
<feature type="signal peptide" evidence="9">
    <location>
        <begin position="1"/>
        <end position="18"/>
    </location>
</feature>
<keyword evidence="12" id="KW-1185">Reference proteome</keyword>
<dbReference type="PANTHER" id="PTHR24276:SF91">
    <property type="entry name" value="AT26814P-RELATED"/>
    <property type="match status" value="1"/>
</dbReference>
<dbReference type="PROSITE" id="PS00134">
    <property type="entry name" value="TRYPSIN_HIS"/>
    <property type="match status" value="1"/>
</dbReference>
<evidence type="ECO:0000256" key="6">
    <source>
        <dbReference type="ARBA" id="ARBA00023145"/>
    </source>
</evidence>
<dbReference type="AlphaFoldDB" id="A0A226EXQ1"/>
<dbReference type="Proteomes" id="UP000198287">
    <property type="component" value="Unassembled WGS sequence"/>
</dbReference>
<dbReference type="OrthoDB" id="10059102at2759"/>
<dbReference type="PRINTS" id="PR00722">
    <property type="entry name" value="CHYMOTRYPSIN"/>
</dbReference>
<dbReference type="InterPro" id="IPR001254">
    <property type="entry name" value="Trypsin_dom"/>
</dbReference>
<evidence type="ECO:0000313" key="11">
    <source>
        <dbReference type="EMBL" id="OXA61937.1"/>
    </source>
</evidence>
<evidence type="ECO:0000256" key="9">
    <source>
        <dbReference type="SAM" id="SignalP"/>
    </source>
</evidence>
<dbReference type="InterPro" id="IPR001314">
    <property type="entry name" value="Peptidase_S1A"/>
</dbReference>
<evidence type="ECO:0000256" key="7">
    <source>
        <dbReference type="ARBA" id="ARBA00023157"/>
    </source>
</evidence>
<keyword evidence="6" id="KW-0865">Zymogen</keyword>
<keyword evidence="2 8" id="KW-0645">Protease</keyword>
<proteinExistence type="inferred from homology"/>